<dbReference type="Proteomes" id="UP001501586">
    <property type="component" value="Unassembled WGS sequence"/>
</dbReference>
<keyword evidence="2" id="KW-0645">Protease</keyword>
<gene>
    <name evidence="2" type="ORF">GCM10022261_15940</name>
</gene>
<dbReference type="InterPro" id="IPR042271">
    <property type="entry name" value="Zinicin_2_N"/>
</dbReference>
<evidence type="ECO:0000313" key="2">
    <source>
        <dbReference type="EMBL" id="GAA4284063.1"/>
    </source>
</evidence>
<dbReference type="SUPFAM" id="SSF55486">
    <property type="entry name" value="Metalloproteases ('zincins'), catalytic domain"/>
    <property type="match status" value="1"/>
</dbReference>
<evidence type="ECO:0000256" key="1">
    <source>
        <dbReference type="SAM" id="MobiDB-lite"/>
    </source>
</evidence>
<dbReference type="PANTHER" id="PTHR39420:SF2">
    <property type="entry name" value="HYDROLASE"/>
    <property type="match status" value="1"/>
</dbReference>
<dbReference type="RefSeq" id="WP_236864181.1">
    <property type="nucleotide sequence ID" value="NZ_BAABAZ010000005.1"/>
</dbReference>
<keyword evidence="2" id="KW-0482">Metalloprotease</keyword>
<accession>A0ABP8EJD5</accession>
<dbReference type="NCBIfam" id="TIGR03624">
    <property type="entry name" value="putative hydrolase"/>
    <property type="match status" value="1"/>
</dbReference>
<feature type="region of interest" description="Disordered" evidence="1">
    <location>
        <begin position="438"/>
        <end position="488"/>
    </location>
</feature>
<dbReference type="InterPro" id="IPR018766">
    <property type="entry name" value="Zinicin_2"/>
</dbReference>
<protein>
    <submittedName>
        <fullName evidence="2">Zinc-dependent metalloprotease</fullName>
    </submittedName>
</protein>
<dbReference type="Gene3D" id="1.20.150.30">
    <property type="entry name" value="Zincin-like metallopeptidase, N-terminal domain"/>
    <property type="match status" value="1"/>
</dbReference>
<keyword evidence="3" id="KW-1185">Reference proteome</keyword>
<reference evidence="3" key="1">
    <citation type="journal article" date="2019" name="Int. J. Syst. Evol. Microbiol.">
        <title>The Global Catalogue of Microorganisms (GCM) 10K type strain sequencing project: providing services to taxonomists for standard genome sequencing and annotation.</title>
        <authorList>
            <consortium name="The Broad Institute Genomics Platform"/>
            <consortium name="The Broad Institute Genome Sequencing Center for Infectious Disease"/>
            <person name="Wu L."/>
            <person name="Ma J."/>
        </authorList>
    </citation>
    <scope>NUCLEOTIDE SEQUENCE [LARGE SCALE GENOMIC DNA]</scope>
    <source>
        <strain evidence="3">JCM 17458</strain>
    </source>
</reference>
<dbReference type="PANTHER" id="PTHR39420">
    <property type="match status" value="1"/>
</dbReference>
<dbReference type="GO" id="GO:0008237">
    <property type="term" value="F:metallopeptidase activity"/>
    <property type="evidence" value="ECO:0007669"/>
    <property type="project" value="UniProtKB-KW"/>
</dbReference>
<proteinExistence type="predicted"/>
<dbReference type="Pfam" id="PF10103">
    <property type="entry name" value="Zincin_2"/>
    <property type="match status" value="1"/>
</dbReference>
<sequence length="488" mass="51998">MTDKNRDPNQPDDNNDPLGNLFGMFFGPGGQFGGSFGGGSGSSGGAQGLPFDPAMLGGIMQQLQGMLTGGSQTGALRAAEHRIPSPDPAVTDDVSRASADAFRLAELWLENVTDPAVGIGEAQALTRRQWVEQTYPGWRRLLSPIQSNMSNALSSSIAEQAPEELKPMLSGAGQMFTAMSDSMFSMQLGEALGTLSGTVLTGTEFGLPLLEDFRPTLVEANISGAAAEFGVEPTELRIYLAVRELALLWLFKRAPWLVGHLETALSKYAAGIELDLERIQGLAGSIDPSNLEQLSEDIRQGMFNPQPTEAQRQALESVQNLLSVIAGWADVISYQACAPLDGRDTIREALRSRQVTEGAADRTFSELVGLQLTPARMRDAASLFSFLEQSEGPEARDAVFTHPDLLPTTQDLDDPLGYRERRRQEWSADSSMDAALARLLAESAEQDDAAGDPDAAVDETGEPGETGGDSDSDNDDDAGSGSGTDPSA</sequence>
<keyword evidence="2" id="KW-0378">Hydrolase</keyword>
<name>A0ABP8EJD5_9MICO</name>
<organism evidence="2 3">
    <name type="scientific">Brevibacterium daeguense</name>
    <dbReference type="NCBI Taxonomy" id="909936"/>
    <lineage>
        <taxon>Bacteria</taxon>
        <taxon>Bacillati</taxon>
        <taxon>Actinomycetota</taxon>
        <taxon>Actinomycetes</taxon>
        <taxon>Micrococcales</taxon>
        <taxon>Brevibacteriaceae</taxon>
        <taxon>Brevibacterium</taxon>
    </lineage>
</organism>
<comment type="caution">
    <text evidence="2">The sequence shown here is derived from an EMBL/GenBank/DDBJ whole genome shotgun (WGS) entry which is preliminary data.</text>
</comment>
<feature type="region of interest" description="Disordered" evidence="1">
    <location>
        <begin position="1"/>
        <end position="23"/>
    </location>
</feature>
<evidence type="ECO:0000313" key="3">
    <source>
        <dbReference type="Proteomes" id="UP001501586"/>
    </source>
</evidence>
<dbReference type="EMBL" id="BAABAZ010000005">
    <property type="protein sequence ID" value="GAA4284063.1"/>
    <property type="molecule type" value="Genomic_DNA"/>
</dbReference>
<feature type="compositionally biased region" description="Acidic residues" evidence="1">
    <location>
        <begin position="444"/>
        <end position="478"/>
    </location>
</feature>